<accession>A0A0A3XER9</accession>
<organism evidence="4 5">
    <name type="scientific">Bradyrhizobium japonicum</name>
    <dbReference type="NCBI Taxonomy" id="375"/>
    <lineage>
        <taxon>Bacteria</taxon>
        <taxon>Pseudomonadati</taxon>
        <taxon>Pseudomonadota</taxon>
        <taxon>Alphaproteobacteria</taxon>
        <taxon>Hyphomicrobiales</taxon>
        <taxon>Nitrobacteraceae</taxon>
        <taxon>Bradyrhizobium</taxon>
    </lineage>
</organism>
<dbReference type="Pfam" id="PF13542">
    <property type="entry name" value="HTH_Tnp_ISL3"/>
    <property type="match status" value="1"/>
</dbReference>
<dbReference type="PANTHER" id="PTHR33498">
    <property type="entry name" value="TRANSPOSASE FOR INSERTION SEQUENCE ELEMENT IS1557"/>
    <property type="match status" value="1"/>
</dbReference>
<evidence type="ECO:0000313" key="4">
    <source>
        <dbReference type="EMBL" id="KGT72805.1"/>
    </source>
</evidence>
<dbReference type="EMBL" id="JRPN01000157">
    <property type="protein sequence ID" value="KGT72805.1"/>
    <property type="molecule type" value="Genomic_DNA"/>
</dbReference>
<reference evidence="4 5" key="1">
    <citation type="submission" date="2014-09" db="EMBL/GenBank/DDBJ databases">
        <title>Draft genome of Bradyrhizobium japonicum Is-34.</title>
        <authorList>
            <person name="Tsurumaru H."/>
            <person name="Yamakawa T."/>
            <person name="Hashimoto S."/>
            <person name="Okizaki K."/>
            <person name="Kanesaki Y."/>
            <person name="Yoshikawa H."/>
            <person name="Yajima S."/>
        </authorList>
    </citation>
    <scope>NUCLEOTIDE SEQUENCE [LARGE SCALE GENOMIC DNA]</scope>
    <source>
        <strain evidence="4 5">Is-34</strain>
    </source>
</reference>
<dbReference type="PANTHER" id="PTHR33498:SF1">
    <property type="entry name" value="TRANSPOSASE FOR INSERTION SEQUENCE ELEMENT IS1557"/>
    <property type="match status" value="1"/>
</dbReference>
<sequence length="403" mass="47102">MFKVALQLEEPWKLTHIEFDDKDQAWHLFIDFERGATFACPLCGTACKAYDAEKKHWRHLDFWDWKTFMHARLPRVNCKVCNKVTQVPVKWARPLSHFTLLFEAWAMRLMAEMPVNAAARELREHDTRMWRIFHHYVDKAMAELDVSSVKRIAIDETSSRRGHRYITLFVDVDRKTVLFATEGKGMDTLERFKSHLTAKGAAARQIEEVCCDMSPAFIRGIEEYFPDAEITFDKFHVMKLVGEAVDEVRIQEQKQTPELKRTKYIWLKNEANLKAEQKETLLRLKDSNLQTGRAYRLKLALQDLWTTPHILADVYLREWIGWATRSQLAPMVSLAKTIKQHEEGILRWFHSRMTNGLLEGINGLVQAAKRRARGYRNVENLIAMVYMTANKLRLPTLGARRAQ</sequence>
<dbReference type="InterPro" id="IPR002560">
    <property type="entry name" value="Transposase_DDE"/>
</dbReference>
<dbReference type="InterPro" id="IPR029261">
    <property type="entry name" value="Transposase_Znf"/>
</dbReference>
<feature type="domain" description="Transposase IS204/IS1001/IS1096/IS1165 DDE" evidence="1">
    <location>
        <begin position="152"/>
        <end position="384"/>
    </location>
</feature>
<gene>
    <name evidence="4" type="ORF">MA20_48150</name>
</gene>
<evidence type="ECO:0000259" key="3">
    <source>
        <dbReference type="Pfam" id="PF14690"/>
    </source>
</evidence>
<feature type="domain" description="Transposase IS204/IS1001/IS1096/IS1165 helix-turn-helix" evidence="2">
    <location>
        <begin position="88"/>
        <end position="137"/>
    </location>
</feature>
<comment type="caution">
    <text evidence="4">The sequence shown here is derived from an EMBL/GenBank/DDBJ whole genome shotgun (WGS) entry which is preliminary data.</text>
</comment>
<dbReference type="Pfam" id="PF01610">
    <property type="entry name" value="DDE_Tnp_ISL3"/>
    <property type="match status" value="1"/>
</dbReference>
<proteinExistence type="predicted"/>
<dbReference type="NCBIfam" id="NF033550">
    <property type="entry name" value="transpos_ISL3"/>
    <property type="match status" value="1"/>
</dbReference>
<dbReference type="InterPro" id="IPR032877">
    <property type="entry name" value="Transposase_HTH"/>
</dbReference>
<dbReference type="AlphaFoldDB" id="A0A0A3XER9"/>
<protein>
    <submittedName>
        <fullName evidence="4">Transposase</fullName>
    </submittedName>
</protein>
<dbReference type="Pfam" id="PF14690">
    <property type="entry name" value="Zn_ribbon_ISL3"/>
    <property type="match status" value="1"/>
</dbReference>
<feature type="domain" description="Transposase IS204/IS1001/IS1096/IS1165 zinc-finger" evidence="3">
    <location>
        <begin position="38"/>
        <end position="81"/>
    </location>
</feature>
<evidence type="ECO:0000313" key="5">
    <source>
        <dbReference type="Proteomes" id="UP000030377"/>
    </source>
</evidence>
<evidence type="ECO:0000259" key="2">
    <source>
        <dbReference type="Pfam" id="PF13542"/>
    </source>
</evidence>
<dbReference type="InterPro" id="IPR047951">
    <property type="entry name" value="Transpos_ISL3"/>
</dbReference>
<dbReference type="Proteomes" id="UP000030377">
    <property type="component" value="Unassembled WGS sequence"/>
</dbReference>
<name>A0A0A3XER9_BRAJP</name>
<evidence type="ECO:0000259" key="1">
    <source>
        <dbReference type="Pfam" id="PF01610"/>
    </source>
</evidence>